<dbReference type="SUPFAM" id="SSF55961">
    <property type="entry name" value="Bet v1-like"/>
    <property type="match status" value="1"/>
</dbReference>
<dbReference type="OrthoDB" id="2360771at2"/>
<reference evidence="1 2" key="1">
    <citation type="submission" date="2020-07" db="EMBL/GenBank/DDBJ databases">
        <authorList>
            <person name="Feng H."/>
        </authorList>
    </citation>
    <scope>NUCLEOTIDE SEQUENCE [LARGE SCALE GENOMIC DNA]</scope>
    <source>
        <strain evidence="2">s-11</strain>
    </source>
</reference>
<name>A0A7W1X874_9BACL</name>
<evidence type="ECO:0000313" key="1">
    <source>
        <dbReference type="EMBL" id="MBA4541868.1"/>
    </source>
</evidence>
<dbReference type="AlphaFoldDB" id="A0A7W1X874"/>
<sequence length="149" mass="17440">MILTQQLDIGVSIDQAFSWIYDTDKQKKWISGLIDTVWLTPFDPENPVGSQFKRQFRQDHQLLELEGEVIEFYSPNIYGVRINDSRLPYEEIFRLEPLTPQSCRLHYKRMITSRSLLSRAVASMMLMSARVKIKKQLKNLVYLIETGGK</sequence>
<dbReference type="EMBL" id="JACEIP010000003">
    <property type="protein sequence ID" value="MBA4541868.1"/>
    <property type="molecule type" value="Genomic_DNA"/>
</dbReference>
<proteinExistence type="predicted"/>
<gene>
    <name evidence="1" type="ORF">H1164_02985</name>
</gene>
<dbReference type="RefSeq" id="WP_033100426.1">
    <property type="nucleotide sequence ID" value="NZ_JACEIP010000003.1"/>
</dbReference>
<dbReference type="InterPro" id="IPR023393">
    <property type="entry name" value="START-like_dom_sf"/>
</dbReference>
<dbReference type="CDD" id="cd07812">
    <property type="entry name" value="SRPBCC"/>
    <property type="match status" value="1"/>
</dbReference>
<evidence type="ECO:0000313" key="2">
    <source>
        <dbReference type="Proteomes" id="UP000530514"/>
    </source>
</evidence>
<organism evidence="1 2">
    <name type="scientific">Thermoactinomyces daqus</name>
    <dbReference type="NCBI Taxonomy" id="1329516"/>
    <lineage>
        <taxon>Bacteria</taxon>
        <taxon>Bacillati</taxon>
        <taxon>Bacillota</taxon>
        <taxon>Bacilli</taxon>
        <taxon>Bacillales</taxon>
        <taxon>Thermoactinomycetaceae</taxon>
        <taxon>Thermoactinomyces</taxon>
    </lineage>
</organism>
<dbReference type="Proteomes" id="UP000530514">
    <property type="component" value="Unassembled WGS sequence"/>
</dbReference>
<accession>A0A7W1X874</accession>
<dbReference type="Gene3D" id="3.30.530.20">
    <property type="match status" value="1"/>
</dbReference>
<comment type="caution">
    <text evidence="1">The sequence shown here is derived from an EMBL/GenBank/DDBJ whole genome shotgun (WGS) entry which is preliminary data.</text>
</comment>
<protein>
    <submittedName>
        <fullName evidence="1">SRPBCC family protein</fullName>
    </submittedName>
</protein>
<keyword evidence="2" id="KW-1185">Reference proteome</keyword>